<evidence type="ECO:0000256" key="4">
    <source>
        <dbReference type="ARBA" id="ARBA00022741"/>
    </source>
</evidence>
<evidence type="ECO:0000313" key="10">
    <source>
        <dbReference type="Proteomes" id="UP000176846"/>
    </source>
</evidence>
<feature type="domain" description="Primosomal protein N' 3' DNA-binding" evidence="8">
    <location>
        <begin position="74"/>
        <end position="145"/>
    </location>
</feature>
<keyword evidence="2" id="KW-0235">DNA replication</keyword>
<keyword evidence="5" id="KW-0862">Zinc</keyword>
<dbReference type="Gene3D" id="3.40.1440.60">
    <property type="entry name" value="PriA, 3(prime) DNA-binding domain"/>
    <property type="match status" value="1"/>
</dbReference>
<organism evidence="9 10">
    <name type="scientific">Candidatus Uhrbacteria bacterium RIFCSPLOWO2_01_FULL_47_25</name>
    <dbReference type="NCBI Taxonomy" id="1802402"/>
    <lineage>
        <taxon>Bacteria</taxon>
        <taxon>Candidatus Uhriibacteriota</taxon>
    </lineage>
</organism>
<evidence type="ECO:0000259" key="8">
    <source>
        <dbReference type="Pfam" id="PF17764"/>
    </source>
</evidence>
<keyword evidence="3" id="KW-0479">Metal-binding</keyword>
<dbReference type="GO" id="GO:1990077">
    <property type="term" value="C:primosome complex"/>
    <property type="evidence" value="ECO:0007669"/>
    <property type="project" value="UniProtKB-KW"/>
</dbReference>
<comment type="caution">
    <text evidence="9">The sequence shown here is derived from an EMBL/GenBank/DDBJ whole genome shotgun (WGS) entry which is preliminary data.</text>
</comment>
<keyword evidence="4" id="KW-0547">Nucleotide-binding</keyword>
<dbReference type="GO" id="GO:0003677">
    <property type="term" value="F:DNA binding"/>
    <property type="evidence" value="ECO:0007669"/>
    <property type="project" value="UniProtKB-KW"/>
</dbReference>
<sequence>MSIRRSSNDQFASIVPLVYIPRGFDQEFIYRIPRTVVNPVRELARGIRPSARTGKLHPAESTSWRSGAFSNGVNIVAGQPVTVNFRKKTIQGIVRRTFNKPASLKTILDIKSVLPYLPLTKGQLAIIDTLENYYGASRTLAYKTVVVKFAMNLRLEHKRSHQKIKYPALTETNQQTLLLLLRAKPKLTISGALYDPRHSLFIEYIRQRIKNKGQILLLFPDNESAEIVKESYEKYFNEAALVIWSSQAPIGQLSRDWMRISTGEASIILATRSGPFLPFKSLRAIILFDEADNNYKSWDQQPYYDTRLLAEKLSETEQIPLLTTRLLPPLQSRHQVLSIISRKKAALVTIFDRQTLYKENPKAIIPEEVMTFIGKSSPSEQSLVFINRLGYAALFCRDCGYIFRCQNCDTPLIHVSNQSNGANIRCYKCSHVAITPVFCPQCRCVHLRYFGVGVERIHEELIKQFPHKRIQRLDRAYLKTGPSLQQLLDNIRNHRVDITIATSIILPRLWSLPLFNTTVVLQAESLFLTTGWRAYENGLTALRQLRTATKGHFYVETSLPNHPVIKSLQSTNLKNFFTSELAERKRFNYPPYSRLIKLIAKRSDAGISSNEIGRLGNIETIEIPGPQRIIVLKMPFNISLCEILPYISNKWKIDVDPITLD</sequence>
<evidence type="ECO:0000256" key="3">
    <source>
        <dbReference type="ARBA" id="ARBA00022723"/>
    </source>
</evidence>
<dbReference type="SUPFAM" id="SSF52540">
    <property type="entry name" value="P-loop containing nucleoside triphosphate hydrolases"/>
    <property type="match status" value="1"/>
</dbReference>
<keyword evidence="7" id="KW-0238">DNA-binding</keyword>
<proteinExistence type="predicted"/>
<dbReference type="AlphaFoldDB" id="A0A1F7UXR6"/>
<evidence type="ECO:0000256" key="7">
    <source>
        <dbReference type="ARBA" id="ARBA00023125"/>
    </source>
</evidence>
<reference evidence="9 10" key="1">
    <citation type="journal article" date="2016" name="Nat. Commun.">
        <title>Thousands of microbial genomes shed light on interconnected biogeochemical processes in an aquifer system.</title>
        <authorList>
            <person name="Anantharaman K."/>
            <person name="Brown C.T."/>
            <person name="Hug L.A."/>
            <person name="Sharon I."/>
            <person name="Castelle C.J."/>
            <person name="Probst A.J."/>
            <person name="Thomas B.C."/>
            <person name="Singh A."/>
            <person name="Wilkins M.J."/>
            <person name="Karaoz U."/>
            <person name="Brodie E.L."/>
            <person name="Williams K.H."/>
            <person name="Hubbard S.S."/>
            <person name="Banfield J.F."/>
        </authorList>
    </citation>
    <scope>NUCLEOTIDE SEQUENCE [LARGE SCALE GENOMIC DNA]</scope>
</reference>
<dbReference type="InterPro" id="IPR027417">
    <property type="entry name" value="P-loop_NTPase"/>
</dbReference>
<evidence type="ECO:0000256" key="1">
    <source>
        <dbReference type="ARBA" id="ARBA00022515"/>
    </source>
</evidence>
<dbReference type="InterPro" id="IPR005259">
    <property type="entry name" value="PriA"/>
</dbReference>
<evidence type="ECO:0000313" key="9">
    <source>
        <dbReference type="EMBL" id="OGL83026.1"/>
    </source>
</evidence>
<name>A0A1F7UXR6_9BACT</name>
<keyword evidence="6" id="KW-0067">ATP-binding</keyword>
<dbReference type="PANTHER" id="PTHR30580:SF0">
    <property type="entry name" value="PRIMOSOMAL PROTEIN N"/>
    <property type="match status" value="1"/>
</dbReference>
<dbReference type="GO" id="GO:0046872">
    <property type="term" value="F:metal ion binding"/>
    <property type="evidence" value="ECO:0007669"/>
    <property type="project" value="UniProtKB-KW"/>
</dbReference>
<dbReference type="EMBL" id="MGEK01000004">
    <property type="protein sequence ID" value="OGL83026.1"/>
    <property type="molecule type" value="Genomic_DNA"/>
</dbReference>
<keyword evidence="1" id="KW-0639">Primosome</keyword>
<accession>A0A1F7UXR6</accession>
<dbReference type="Gene3D" id="3.40.50.300">
    <property type="entry name" value="P-loop containing nucleotide triphosphate hydrolases"/>
    <property type="match status" value="1"/>
</dbReference>
<dbReference type="Pfam" id="PF17764">
    <property type="entry name" value="PriA_3primeBD"/>
    <property type="match status" value="1"/>
</dbReference>
<evidence type="ECO:0000256" key="5">
    <source>
        <dbReference type="ARBA" id="ARBA00022833"/>
    </source>
</evidence>
<dbReference type="InterPro" id="IPR041222">
    <property type="entry name" value="PriA_3primeBD"/>
</dbReference>
<dbReference type="GO" id="GO:0006269">
    <property type="term" value="P:DNA replication, synthesis of primer"/>
    <property type="evidence" value="ECO:0007669"/>
    <property type="project" value="UniProtKB-KW"/>
</dbReference>
<gene>
    <name evidence="9" type="ORF">A2936_03700</name>
</gene>
<dbReference type="GO" id="GO:0006270">
    <property type="term" value="P:DNA replication initiation"/>
    <property type="evidence" value="ECO:0007669"/>
    <property type="project" value="TreeGrafter"/>
</dbReference>
<protein>
    <submittedName>
        <fullName evidence="9">Primosomal protein N</fullName>
    </submittedName>
</protein>
<dbReference type="GO" id="GO:0006310">
    <property type="term" value="P:DNA recombination"/>
    <property type="evidence" value="ECO:0007669"/>
    <property type="project" value="InterPro"/>
</dbReference>
<dbReference type="PANTHER" id="PTHR30580">
    <property type="entry name" value="PRIMOSOMAL PROTEIN N"/>
    <property type="match status" value="1"/>
</dbReference>
<evidence type="ECO:0000256" key="2">
    <source>
        <dbReference type="ARBA" id="ARBA00022705"/>
    </source>
</evidence>
<dbReference type="GO" id="GO:0005524">
    <property type="term" value="F:ATP binding"/>
    <property type="evidence" value="ECO:0007669"/>
    <property type="project" value="UniProtKB-KW"/>
</dbReference>
<dbReference type="Proteomes" id="UP000176846">
    <property type="component" value="Unassembled WGS sequence"/>
</dbReference>
<dbReference type="InterPro" id="IPR042115">
    <property type="entry name" value="PriA_3primeBD_sf"/>
</dbReference>
<dbReference type="NCBIfam" id="TIGR00595">
    <property type="entry name" value="priA"/>
    <property type="match status" value="1"/>
</dbReference>
<evidence type="ECO:0000256" key="6">
    <source>
        <dbReference type="ARBA" id="ARBA00022840"/>
    </source>
</evidence>
<dbReference type="GO" id="GO:0043138">
    <property type="term" value="F:3'-5' DNA helicase activity"/>
    <property type="evidence" value="ECO:0007669"/>
    <property type="project" value="TreeGrafter"/>
</dbReference>
<dbReference type="GO" id="GO:0006302">
    <property type="term" value="P:double-strand break repair"/>
    <property type="evidence" value="ECO:0007669"/>
    <property type="project" value="InterPro"/>
</dbReference>